<dbReference type="PANTHER" id="PTHR13847">
    <property type="entry name" value="SARCOSINE DEHYDROGENASE-RELATED"/>
    <property type="match status" value="1"/>
</dbReference>
<dbReference type="EC" id="1.-.-.-" evidence="2"/>
<keyword evidence="3" id="KW-1185">Reference proteome</keyword>
<sequence>MINGAVSFWWGSLPRQARGAPLVGDLDVDVAVVGGGLTGLWTAYHLARAAPGLRIAVLEERFVGFGASGRNGGWLTNEITGGVEQYRRSHGSAAVDAFQRAMNGAVADVVAVATAEGIDADLRAGGELTVARNPAQRQRLRASFEAAAARAGTDVEWLPVGAVRERVAVAGAEAGVWQPHCARLHPAKLVDGLARAVGRLGVRFHEGTRVEEIGSRAGRPWARTAAGTVRADVVVRATEGFTTRLPGLRREWLPLNSSMIVTPPLPPGTWDHIGWAAAETLADAAHAYVYAQRTADGRVAIGGRGVPYRFGSRLDADGRTDPRTVQTLRRILGDMFPVLRDVEPEHAWSGVLGVPRDWHATVGLDRATGLAWAGGFVGTGVTASNLAGRTLRDLVLGRGTELTALPWVQHRVRRWEVEPLRWLAVTALYRAYHLADRQEARGSLRTSRLAAVADRVAGR</sequence>
<dbReference type="Pfam" id="PF01266">
    <property type="entry name" value="DAO"/>
    <property type="match status" value="1"/>
</dbReference>
<accession>A0ABV5LXE3</accession>
<evidence type="ECO:0000313" key="3">
    <source>
        <dbReference type="Proteomes" id="UP001589748"/>
    </source>
</evidence>
<dbReference type="EMBL" id="JBHMDM010000011">
    <property type="protein sequence ID" value="MFB9378765.1"/>
    <property type="molecule type" value="Genomic_DNA"/>
</dbReference>
<organism evidence="2 3">
    <name type="scientific">Kineococcus gynurae</name>
    <dbReference type="NCBI Taxonomy" id="452979"/>
    <lineage>
        <taxon>Bacteria</taxon>
        <taxon>Bacillati</taxon>
        <taxon>Actinomycetota</taxon>
        <taxon>Actinomycetes</taxon>
        <taxon>Kineosporiales</taxon>
        <taxon>Kineosporiaceae</taxon>
        <taxon>Kineococcus</taxon>
    </lineage>
</organism>
<evidence type="ECO:0000259" key="1">
    <source>
        <dbReference type="Pfam" id="PF01266"/>
    </source>
</evidence>
<dbReference type="InterPro" id="IPR006076">
    <property type="entry name" value="FAD-dep_OxRdtase"/>
</dbReference>
<dbReference type="GO" id="GO:0016491">
    <property type="term" value="F:oxidoreductase activity"/>
    <property type="evidence" value="ECO:0007669"/>
    <property type="project" value="UniProtKB-KW"/>
</dbReference>
<evidence type="ECO:0000313" key="2">
    <source>
        <dbReference type="EMBL" id="MFB9378765.1"/>
    </source>
</evidence>
<comment type="caution">
    <text evidence="2">The sequence shown here is derived from an EMBL/GenBank/DDBJ whole genome shotgun (WGS) entry which is preliminary data.</text>
</comment>
<dbReference type="Proteomes" id="UP001589748">
    <property type="component" value="Unassembled WGS sequence"/>
</dbReference>
<dbReference type="Gene3D" id="3.50.50.60">
    <property type="entry name" value="FAD/NAD(P)-binding domain"/>
    <property type="match status" value="1"/>
</dbReference>
<dbReference type="Gene3D" id="3.30.9.10">
    <property type="entry name" value="D-Amino Acid Oxidase, subunit A, domain 2"/>
    <property type="match status" value="1"/>
</dbReference>
<dbReference type="InterPro" id="IPR036188">
    <property type="entry name" value="FAD/NAD-bd_sf"/>
</dbReference>
<protein>
    <submittedName>
        <fullName evidence="2">NAD(P)/FAD-dependent oxidoreductase</fullName>
        <ecNumber evidence="2">1.-.-.-</ecNumber>
    </submittedName>
</protein>
<proteinExistence type="predicted"/>
<feature type="domain" description="FAD dependent oxidoreductase" evidence="1">
    <location>
        <begin position="29"/>
        <end position="394"/>
    </location>
</feature>
<name>A0ABV5LXE3_9ACTN</name>
<dbReference type="PANTHER" id="PTHR13847:SF285">
    <property type="entry name" value="FAD DEPENDENT OXIDOREDUCTASE DOMAIN-CONTAINING PROTEIN"/>
    <property type="match status" value="1"/>
</dbReference>
<keyword evidence="2" id="KW-0560">Oxidoreductase</keyword>
<dbReference type="SUPFAM" id="SSF51905">
    <property type="entry name" value="FAD/NAD(P)-binding domain"/>
    <property type="match status" value="1"/>
</dbReference>
<dbReference type="RefSeq" id="WP_380140305.1">
    <property type="nucleotide sequence ID" value="NZ_JBHLUI010000013.1"/>
</dbReference>
<gene>
    <name evidence="2" type="ORF">ACFFVI_17525</name>
</gene>
<reference evidence="2 3" key="1">
    <citation type="submission" date="2024-09" db="EMBL/GenBank/DDBJ databases">
        <authorList>
            <person name="Sun Q."/>
            <person name="Mori K."/>
        </authorList>
    </citation>
    <scope>NUCLEOTIDE SEQUENCE [LARGE SCALE GENOMIC DNA]</scope>
    <source>
        <strain evidence="2 3">TISTR 1856</strain>
    </source>
</reference>